<reference evidence="2 3" key="2">
    <citation type="submission" date="2008-10" db="EMBL/GenBank/DDBJ databases">
        <authorList>
            <person name="Fulton L."/>
            <person name="Clifton S."/>
            <person name="Fulton B."/>
            <person name="Xu J."/>
            <person name="Minx P."/>
            <person name="Pepin K.H."/>
            <person name="Johnson M."/>
            <person name="Thiruvilangam P."/>
            <person name="Bhonagiri V."/>
            <person name="Nash W.E."/>
            <person name="Mardis E.R."/>
            <person name="Wilson R.K."/>
        </authorList>
    </citation>
    <scope>NUCLEOTIDE SEQUENCE [LARGE SCALE GENOMIC DNA]</scope>
    <source>
        <strain evidence="2 3">DSM 13279</strain>
    </source>
</reference>
<dbReference type="SUPFAM" id="SSF47413">
    <property type="entry name" value="lambda repressor-like DNA-binding domains"/>
    <property type="match status" value="1"/>
</dbReference>
<dbReference type="OrthoDB" id="6637137at2"/>
<dbReference type="CDD" id="cd00093">
    <property type="entry name" value="HTH_XRE"/>
    <property type="match status" value="1"/>
</dbReference>
<protein>
    <submittedName>
        <fullName evidence="2">DNA-binding helix-turn-helix protein</fullName>
    </submittedName>
</protein>
<dbReference type="AlphaFoldDB" id="B6GD14"/>
<organism evidence="2 3">
    <name type="scientific">Collinsella stercoris DSM 13279</name>
    <dbReference type="NCBI Taxonomy" id="445975"/>
    <lineage>
        <taxon>Bacteria</taxon>
        <taxon>Bacillati</taxon>
        <taxon>Actinomycetota</taxon>
        <taxon>Coriobacteriia</taxon>
        <taxon>Coriobacteriales</taxon>
        <taxon>Coriobacteriaceae</taxon>
        <taxon>Collinsella</taxon>
    </lineage>
</organism>
<dbReference type="HOGENOM" id="CLU_153788_1_2_11"/>
<proteinExistence type="predicted"/>
<dbReference type="RefSeq" id="WP_006721621.1">
    <property type="nucleotide sequence ID" value="NZ_CP085935.1"/>
</dbReference>
<dbReference type="PROSITE" id="PS50943">
    <property type="entry name" value="HTH_CROC1"/>
    <property type="match status" value="1"/>
</dbReference>
<evidence type="ECO:0000259" key="1">
    <source>
        <dbReference type="PROSITE" id="PS50943"/>
    </source>
</evidence>
<dbReference type="Pfam" id="PF13560">
    <property type="entry name" value="HTH_31"/>
    <property type="match status" value="1"/>
</dbReference>
<reference evidence="2 3" key="1">
    <citation type="submission" date="2008-10" db="EMBL/GenBank/DDBJ databases">
        <title>Draft genome sequence of Collinsella stercoris (DSM 13279).</title>
        <authorList>
            <person name="Sudarsanam P."/>
            <person name="Ley R."/>
            <person name="Guruge J."/>
            <person name="Turnbaugh P.J."/>
            <person name="Mahowald M."/>
            <person name="Liep D."/>
            <person name="Gordon J."/>
        </authorList>
    </citation>
    <scope>NUCLEOTIDE SEQUENCE [LARGE SCALE GENOMIC DNA]</scope>
    <source>
        <strain evidence="2 3">DSM 13279</strain>
    </source>
</reference>
<gene>
    <name evidence="2" type="ORF">COLSTE_01992</name>
</gene>
<keyword evidence="2" id="KW-0238">DNA-binding</keyword>
<dbReference type="STRING" id="445975.COLSTE_01992"/>
<dbReference type="InterPro" id="IPR001387">
    <property type="entry name" value="Cro/C1-type_HTH"/>
</dbReference>
<keyword evidence="3" id="KW-1185">Reference proteome</keyword>
<comment type="caution">
    <text evidence="2">The sequence shown here is derived from an EMBL/GenBank/DDBJ whole genome shotgun (WGS) entry which is preliminary data.</text>
</comment>
<dbReference type="GO" id="GO:0003677">
    <property type="term" value="F:DNA binding"/>
    <property type="evidence" value="ECO:0007669"/>
    <property type="project" value="UniProtKB-KW"/>
</dbReference>
<evidence type="ECO:0000313" key="2">
    <source>
        <dbReference type="EMBL" id="EEA89832.1"/>
    </source>
</evidence>
<dbReference type="Proteomes" id="UP000003560">
    <property type="component" value="Unassembled WGS sequence"/>
</dbReference>
<dbReference type="Gene3D" id="1.10.260.40">
    <property type="entry name" value="lambda repressor-like DNA-binding domains"/>
    <property type="match status" value="1"/>
</dbReference>
<feature type="domain" description="HTH cro/C1-type" evidence="1">
    <location>
        <begin position="20"/>
        <end position="73"/>
    </location>
</feature>
<dbReference type="eggNOG" id="COG1396">
    <property type="taxonomic scope" value="Bacteria"/>
</dbReference>
<name>B6GD14_9ACTN</name>
<dbReference type="InterPro" id="IPR010982">
    <property type="entry name" value="Lambda_DNA-bd_dom_sf"/>
</dbReference>
<sequence>MKRPTSISIKLASKRFGEHVATSRRLQEMTSQELAGRANISRATLSRLEKGDPSVGFEAVLGVCRVLGALDVLVDSIDPYETDLGRARADWLLPQRVRHKRAC</sequence>
<evidence type="ECO:0000313" key="3">
    <source>
        <dbReference type="Proteomes" id="UP000003560"/>
    </source>
</evidence>
<accession>B6GD14</accession>
<dbReference type="EMBL" id="ABXJ01000117">
    <property type="protein sequence ID" value="EEA89832.1"/>
    <property type="molecule type" value="Genomic_DNA"/>
</dbReference>
<dbReference type="GeneID" id="98003637"/>